<feature type="domain" description="Peptidase S9 prolyl oligopeptidase catalytic" evidence="2">
    <location>
        <begin position="217"/>
        <end position="278"/>
    </location>
</feature>
<evidence type="ECO:0000256" key="1">
    <source>
        <dbReference type="ARBA" id="ARBA00022801"/>
    </source>
</evidence>
<keyword evidence="5" id="KW-1185">Reference proteome</keyword>
<dbReference type="Gene3D" id="3.40.50.1820">
    <property type="entry name" value="alpha/beta hydrolase"/>
    <property type="match status" value="1"/>
</dbReference>
<dbReference type="PANTHER" id="PTHR48081">
    <property type="entry name" value="AB HYDROLASE SUPERFAMILY PROTEIN C4A8.06C"/>
    <property type="match status" value="1"/>
</dbReference>
<proteinExistence type="predicted"/>
<sequence>MTHESFEIDIDYEKLGLKHDCKKATITTYIKDSYPNDQDKFNRPLIVIFPGGGYHHHSVREAEPIAIKMLDYGFNAVVVRYSLMPNTYPCQLYEACAAMKYVRDNAAKWDTNPDNIVIAGFSAGAHVAGLLGTKWNTSEVTPIIKELNCDNEYIKPNKMMLGYPVISSGECAHRASFERLIYGGTKNELEGQRLEGIAGQDGDLTGGMLTGDRDYLYEELSLEKCVTKDTPTTFLWHTFSDASVPVKNSLLMAESLEAKGIPFEYHVFPKGHHGSALGTKETASKNLGHYEPSLAIWTKMFRNFVLGELVL</sequence>
<evidence type="ECO:0000259" key="3">
    <source>
        <dbReference type="Pfam" id="PF20434"/>
    </source>
</evidence>
<dbReference type="Pfam" id="PF20434">
    <property type="entry name" value="BD-FAE"/>
    <property type="match status" value="1"/>
</dbReference>
<dbReference type="EMBL" id="FNHZ01000007">
    <property type="protein sequence ID" value="SDN16304.1"/>
    <property type="molecule type" value="Genomic_DNA"/>
</dbReference>
<name>A0A1G9Z4S1_9FIRM</name>
<accession>A0A1G9Z4S1</accession>
<dbReference type="AlphaFoldDB" id="A0A1G9Z4S1"/>
<gene>
    <name evidence="4" type="ORF">SAMN05216544_2026</name>
</gene>
<dbReference type="Pfam" id="PF00326">
    <property type="entry name" value="Peptidase_S9"/>
    <property type="match status" value="1"/>
</dbReference>
<keyword evidence="1" id="KW-0378">Hydrolase</keyword>
<reference evidence="5" key="1">
    <citation type="submission" date="2016-10" db="EMBL/GenBank/DDBJ databases">
        <authorList>
            <person name="Varghese N."/>
            <person name="Submissions S."/>
        </authorList>
    </citation>
    <scope>NUCLEOTIDE SEQUENCE [LARGE SCALE GENOMIC DNA]</scope>
    <source>
        <strain evidence="5">M83</strain>
    </source>
</reference>
<dbReference type="InterPro" id="IPR049492">
    <property type="entry name" value="BD-FAE-like_dom"/>
</dbReference>
<evidence type="ECO:0000313" key="4">
    <source>
        <dbReference type="EMBL" id="SDN16304.1"/>
    </source>
</evidence>
<dbReference type="GO" id="GO:0016787">
    <property type="term" value="F:hydrolase activity"/>
    <property type="evidence" value="ECO:0007669"/>
    <property type="project" value="UniProtKB-KW"/>
</dbReference>
<dbReference type="RefSeq" id="WP_083330341.1">
    <property type="nucleotide sequence ID" value="NZ_FNHZ01000007.1"/>
</dbReference>
<protein>
    <submittedName>
        <fullName evidence="4">Acetyl esterase/lipase</fullName>
    </submittedName>
</protein>
<evidence type="ECO:0000313" key="5">
    <source>
        <dbReference type="Proteomes" id="UP000187651"/>
    </source>
</evidence>
<evidence type="ECO:0000259" key="2">
    <source>
        <dbReference type="Pfam" id="PF00326"/>
    </source>
</evidence>
<dbReference type="OrthoDB" id="9794725at2"/>
<dbReference type="PANTHER" id="PTHR48081:SF6">
    <property type="entry name" value="PEPTIDASE S9 PROLYL OLIGOPEPTIDASE CATALYTIC DOMAIN-CONTAINING PROTEIN"/>
    <property type="match status" value="1"/>
</dbReference>
<dbReference type="SUPFAM" id="SSF53474">
    <property type="entry name" value="alpha/beta-Hydrolases"/>
    <property type="match status" value="1"/>
</dbReference>
<dbReference type="Proteomes" id="UP000187651">
    <property type="component" value="Unassembled WGS sequence"/>
</dbReference>
<feature type="domain" description="BD-FAE-like" evidence="3">
    <location>
        <begin position="34"/>
        <end position="143"/>
    </location>
</feature>
<organism evidence="4 5">
    <name type="scientific">Lachnospira pectinoschiza</name>
    <dbReference type="NCBI Taxonomy" id="28052"/>
    <lineage>
        <taxon>Bacteria</taxon>
        <taxon>Bacillati</taxon>
        <taxon>Bacillota</taxon>
        <taxon>Clostridia</taxon>
        <taxon>Lachnospirales</taxon>
        <taxon>Lachnospiraceae</taxon>
        <taxon>Lachnospira</taxon>
    </lineage>
</organism>
<dbReference type="InterPro" id="IPR050300">
    <property type="entry name" value="GDXG_lipolytic_enzyme"/>
</dbReference>
<dbReference type="InterPro" id="IPR001375">
    <property type="entry name" value="Peptidase_S9_cat"/>
</dbReference>
<dbReference type="InterPro" id="IPR029058">
    <property type="entry name" value="AB_hydrolase_fold"/>
</dbReference>